<evidence type="ECO:0000256" key="5">
    <source>
        <dbReference type="SAM" id="MobiDB-lite"/>
    </source>
</evidence>
<feature type="domain" description="Serpin" evidence="7">
    <location>
        <begin position="67"/>
        <end position="452"/>
    </location>
</feature>
<dbReference type="PANTHER" id="PTHR11461">
    <property type="entry name" value="SERINE PROTEASE INHIBITOR, SERPIN"/>
    <property type="match status" value="1"/>
</dbReference>
<dbReference type="InterPro" id="IPR042185">
    <property type="entry name" value="Serpin_sf_2"/>
</dbReference>
<dbReference type="Gene3D" id="2.10.310.10">
    <property type="entry name" value="Serpins superfamily"/>
    <property type="match status" value="1"/>
</dbReference>
<dbReference type="AlphaFoldDB" id="A0A8T2P7X6"/>
<organism evidence="8 9">
    <name type="scientific">Albula glossodonta</name>
    <name type="common">roundjaw bonefish</name>
    <dbReference type="NCBI Taxonomy" id="121402"/>
    <lineage>
        <taxon>Eukaryota</taxon>
        <taxon>Metazoa</taxon>
        <taxon>Chordata</taxon>
        <taxon>Craniata</taxon>
        <taxon>Vertebrata</taxon>
        <taxon>Euteleostomi</taxon>
        <taxon>Actinopterygii</taxon>
        <taxon>Neopterygii</taxon>
        <taxon>Teleostei</taxon>
        <taxon>Albuliformes</taxon>
        <taxon>Albulidae</taxon>
        <taxon>Albula</taxon>
    </lineage>
</organism>
<dbReference type="PANTHER" id="PTHR11461:SF363">
    <property type="entry name" value="SERINE (OR CYSTEINE) PROTEINASE INHIBITOR, CLADE A (ALPHA-1 ANTIPROTEINASE, ANTITRYPSIN), MEMBER 1, LIKE PRECURSOR-RELATED"/>
    <property type="match status" value="1"/>
</dbReference>
<protein>
    <recommendedName>
        <fullName evidence="7">Serpin domain-containing protein</fullName>
    </recommendedName>
</protein>
<evidence type="ECO:0000313" key="9">
    <source>
        <dbReference type="Proteomes" id="UP000824540"/>
    </source>
</evidence>
<evidence type="ECO:0000256" key="4">
    <source>
        <dbReference type="RuleBase" id="RU000411"/>
    </source>
</evidence>
<dbReference type="Gene3D" id="3.30.497.10">
    <property type="entry name" value="Antithrombin, subunit I, domain 2"/>
    <property type="match status" value="2"/>
</dbReference>
<keyword evidence="3" id="KW-0325">Glycoprotein</keyword>
<reference evidence="8" key="1">
    <citation type="thesis" date="2021" institute="BYU ScholarsArchive" country="Provo, UT, USA">
        <title>Applications of and Algorithms for Genome Assembly and Genomic Analyses with an Emphasis on Marine Teleosts.</title>
        <authorList>
            <person name="Pickett B.D."/>
        </authorList>
    </citation>
    <scope>NUCLEOTIDE SEQUENCE</scope>
    <source>
        <strain evidence="8">HI-2016</strain>
    </source>
</reference>
<dbReference type="GO" id="GO:0004867">
    <property type="term" value="F:serine-type endopeptidase inhibitor activity"/>
    <property type="evidence" value="ECO:0007669"/>
    <property type="project" value="InterPro"/>
</dbReference>
<dbReference type="SUPFAM" id="SSF56574">
    <property type="entry name" value="Serpins"/>
    <property type="match status" value="1"/>
</dbReference>
<dbReference type="Proteomes" id="UP000824540">
    <property type="component" value="Unassembled WGS sequence"/>
</dbReference>
<evidence type="ECO:0000259" key="7">
    <source>
        <dbReference type="SMART" id="SM00093"/>
    </source>
</evidence>
<dbReference type="Pfam" id="PF00079">
    <property type="entry name" value="Serpin"/>
    <property type="match status" value="2"/>
</dbReference>
<accession>A0A8T2P7X6</accession>
<evidence type="ECO:0000256" key="6">
    <source>
        <dbReference type="SAM" id="SignalP"/>
    </source>
</evidence>
<evidence type="ECO:0000256" key="2">
    <source>
        <dbReference type="ARBA" id="ARBA00022729"/>
    </source>
</evidence>
<feature type="signal peptide" evidence="6">
    <location>
        <begin position="1"/>
        <end position="19"/>
    </location>
</feature>
<dbReference type="InterPro" id="IPR042178">
    <property type="entry name" value="Serpin_sf_1"/>
</dbReference>
<dbReference type="InterPro" id="IPR023796">
    <property type="entry name" value="Serpin_dom"/>
</dbReference>
<dbReference type="OrthoDB" id="671595at2759"/>
<dbReference type="FunFam" id="3.30.497.10:FF:000001">
    <property type="entry name" value="Serine protease inhibitor"/>
    <property type="match status" value="1"/>
</dbReference>
<dbReference type="FunFam" id="2.30.39.10:FF:000003">
    <property type="entry name" value="alpha-1-antitrypsin isoform X1"/>
    <property type="match status" value="1"/>
</dbReference>
<keyword evidence="9" id="KW-1185">Reference proteome</keyword>
<dbReference type="PROSITE" id="PS00284">
    <property type="entry name" value="SERPIN"/>
    <property type="match status" value="1"/>
</dbReference>
<name>A0A8T2P7X6_9TELE</name>
<proteinExistence type="inferred from homology"/>
<evidence type="ECO:0000256" key="1">
    <source>
        <dbReference type="ARBA" id="ARBA00009500"/>
    </source>
</evidence>
<dbReference type="InterPro" id="IPR023795">
    <property type="entry name" value="Serpin_CS"/>
</dbReference>
<feature type="region of interest" description="Disordered" evidence="5">
    <location>
        <begin position="27"/>
        <end position="55"/>
    </location>
</feature>
<dbReference type="InterPro" id="IPR036186">
    <property type="entry name" value="Serpin_sf"/>
</dbReference>
<evidence type="ECO:0000256" key="3">
    <source>
        <dbReference type="ARBA" id="ARBA00023180"/>
    </source>
</evidence>
<dbReference type="FunFam" id="2.10.310.10:FF:000001">
    <property type="entry name" value="Serpin family A member 1"/>
    <property type="match status" value="1"/>
</dbReference>
<dbReference type="InterPro" id="IPR000215">
    <property type="entry name" value="Serpin_fam"/>
</dbReference>
<comment type="similarity">
    <text evidence="1 4">Belongs to the serpin family.</text>
</comment>
<keyword evidence="2 6" id="KW-0732">Signal</keyword>
<evidence type="ECO:0000313" key="8">
    <source>
        <dbReference type="EMBL" id="KAG9344737.1"/>
    </source>
</evidence>
<dbReference type="Gene3D" id="2.30.39.10">
    <property type="entry name" value="Alpha-1-antitrypsin, domain 1"/>
    <property type="match status" value="1"/>
</dbReference>
<dbReference type="EMBL" id="JAFBMS010000019">
    <property type="protein sequence ID" value="KAG9344737.1"/>
    <property type="molecule type" value="Genomic_DNA"/>
</dbReference>
<comment type="caution">
    <text evidence="8">The sequence shown here is derived from an EMBL/GenBank/DDBJ whole genome shotgun (WGS) entry which is preliminary data.</text>
</comment>
<gene>
    <name evidence="8" type="ORF">JZ751_010424</name>
</gene>
<dbReference type="SMART" id="SM00093">
    <property type="entry name" value="SERPIN"/>
    <property type="match status" value="1"/>
</dbReference>
<sequence>MRGFLHCALASLLLCVAWSYPHHASDHDHGHDHDHHLHHGKDEPHPAHGEGEDPCHKLASPNADFAFALYKRLSVKANAESKNVFFSPLGIATALSLLSIGAKGDTHLQLFQTLGYENLTGAQVNEGYEHLHHMLGHSQEALQLDMGNALALQEGFKPIQKFLDDAKHYYQAEGFTVDYKKAEEAVKTINKFVADKTQNKIPELLTSVDSDTLMRLHSCLRVAITSALTTPSLVEVNDFQSHDPTVRSISHYGKWEKPFNPENTRKADFMVDDTTTVSVDMMRRSGRYSYYNDNENHTAVLMVPYSGKASMMVLLPEKGKMKEVEAILSGDYVKHWHDSLYLKFYGIMNASQIHKHRPIDQEKHIDESGITLAKEKADLSGISEDVGLKVSKVSHKAVLSVDEKGTEAAAATAVEIMPMSLPDQVSLNRPFLLLIVEDSTRSILFMGKVVNPTAQ</sequence>
<dbReference type="GO" id="GO:0005615">
    <property type="term" value="C:extracellular space"/>
    <property type="evidence" value="ECO:0007669"/>
    <property type="project" value="InterPro"/>
</dbReference>
<feature type="chain" id="PRO_5035924070" description="Serpin domain-containing protein" evidence="6">
    <location>
        <begin position="20"/>
        <end position="455"/>
    </location>
</feature>